<proteinExistence type="predicted"/>
<reference evidence="2 3" key="1">
    <citation type="journal article" date="2016" name="PLoS ONE">
        <title>A First Insight into the Genome of the Filter-Feeder Mussel Mytilus galloprovincialis.</title>
        <authorList>
            <person name="Murgarella M."/>
            <person name="Puiu D."/>
            <person name="Novoa B."/>
            <person name="Figueras A."/>
            <person name="Posada D."/>
            <person name="Canchaya C."/>
        </authorList>
    </citation>
    <scope>NUCLEOTIDE SEQUENCE [LARGE SCALE GENOMIC DNA]</scope>
    <source>
        <tissue evidence="2">Muscle</tissue>
    </source>
</reference>
<dbReference type="Gene3D" id="2.60.40.10">
    <property type="entry name" value="Immunoglobulins"/>
    <property type="match status" value="1"/>
</dbReference>
<dbReference type="InterPro" id="IPR007110">
    <property type="entry name" value="Ig-like_dom"/>
</dbReference>
<dbReference type="Proteomes" id="UP000266721">
    <property type="component" value="Unassembled WGS sequence"/>
</dbReference>
<sequence>MQYATLKNVSIEFYFQTKHLLLTSTKMLLYHGRPISRTCFSVNILARPIIPTLAIQTEQPFVGDTITFTCKSEVQRWPGYFPSHLSYHFIGNKRGESNNNRLTMNKITKLDKGTIIACQATDDLGKTSTINGPENVVIEPAITNINVTEGTTLGPIYCLATCNPGCKYNWTQNWTVRFNPVPNKYILNQGRGVMVQAIKRSQTGIYRCRVDHSTGHRQKWKDISSTAAIYIMWLVNMLVQHVQLDYLCWKIYKIGSLFQLIDNARYCYQDSPNITDIWFSSNNQNYGLSNPTTFNFNEELHVKMTLRMESKPRNATAESDTVGAKVGTIENIELHVISFPAPTVTWIRVTSFTWKIQKDRYDYSHSINSKINIRSKADFGVYGINICNQLGCIVENITLKPQDIHFTLKQLVYMTANLQI</sequence>
<evidence type="ECO:0000313" key="2">
    <source>
        <dbReference type="EMBL" id="OPL32656.1"/>
    </source>
</evidence>
<name>A0A3L5TRV7_MYTGA</name>
<dbReference type="PROSITE" id="PS00290">
    <property type="entry name" value="IG_MHC"/>
    <property type="match status" value="1"/>
</dbReference>
<dbReference type="InterPro" id="IPR003006">
    <property type="entry name" value="Ig/MHC_CS"/>
</dbReference>
<feature type="domain" description="Ig-like" evidence="1">
    <location>
        <begin position="133"/>
        <end position="224"/>
    </location>
</feature>
<accession>A0A3L5TRV7</accession>
<dbReference type="EMBL" id="KV587764">
    <property type="protein sequence ID" value="OPL32656.1"/>
    <property type="molecule type" value="Genomic_DNA"/>
</dbReference>
<feature type="non-terminal residue" evidence="2">
    <location>
        <position position="1"/>
    </location>
</feature>
<evidence type="ECO:0000313" key="3">
    <source>
        <dbReference type="Proteomes" id="UP000266721"/>
    </source>
</evidence>
<protein>
    <recommendedName>
        <fullName evidence="1">Ig-like domain-containing protein</fullName>
    </recommendedName>
</protein>
<keyword evidence="3" id="KW-1185">Reference proteome</keyword>
<dbReference type="AlphaFoldDB" id="A0A3L5TRV7"/>
<comment type="caution">
    <text evidence="2">The sequence shown here is derived from an EMBL/GenBank/DDBJ whole genome shotgun (WGS) entry which is preliminary data.</text>
</comment>
<dbReference type="PROSITE" id="PS50835">
    <property type="entry name" value="IG_LIKE"/>
    <property type="match status" value="1"/>
</dbReference>
<organism evidence="2 3">
    <name type="scientific">Mytilus galloprovincialis</name>
    <name type="common">Mediterranean mussel</name>
    <dbReference type="NCBI Taxonomy" id="29158"/>
    <lineage>
        <taxon>Eukaryota</taxon>
        <taxon>Metazoa</taxon>
        <taxon>Spiralia</taxon>
        <taxon>Lophotrochozoa</taxon>
        <taxon>Mollusca</taxon>
        <taxon>Bivalvia</taxon>
        <taxon>Autobranchia</taxon>
        <taxon>Pteriomorphia</taxon>
        <taxon>Mytilida</taxon>
        <taxon>Mytiloidea</taxon>
        <taxon>Mytilidae</taxon>
        <taxon>Mytilinae</taxon>
        <taxon>Mytilus</taxon>
    </lineage>
</organism>
<dbReference type="InterPro" id="IPR013783">
    <property type="entry name" value="Ig-like_fold"/>
</dbReference>
<gene>
    <name evidence="2" type="ORF">AM593_07624</name>
</gene>
<evidence type="ECO:0000259" key="1">
    <source>
        <dbReference type="PROSITE" id="PS50835"/>
    </source>
</evidence>